<organism evidence="2 3">
    <name type="scientific">Periconia macrospinosa</name>
    <dbReference type="NCBI Taxonomy" id="97972"/>
    <lineage>
        <taxon>Eukaryota</taxon>
        <taxon>Fungi</taxon>
        <taxon>Dikarya</taxon>
        <taxon>Ascomycota</taxon>
        <taxon>Pezizomycotina</taxon>
        <taxon>Dothideomycetes</taxon>
        <taxon>Pleosporomycetidae</taxon>
        <taxon>Pleosporales</taxon>
        <taxon>Massarineae</taxon>
        <taxon>Periconiaceae</taxon>
        <taxon>Periconia</taxon>
    </lineage>
</organism>
<gene>
    <name evidence="2" type="ORF">DM02DRAFT_613561</name>
</gene>
<dbReference type="Proteomes" id="UP000244855">
    <property type="component" value="Unassembled WGS sequence"/>
</dbReference>
<keyword evidence="3" id="KW-1185">Reference proteome</keyword>
<feature type="signal peptide" evidence="1">
    <location>
        <begin position="1"/>
        <end position="23"/>
    </location>
</feature>
<proteinExistence type="predicted"/>
<name>A0A2V1DTN5_9PLEO</name>
<evidence type="ECO:0000313" key="3">
    <source>
        <dbReference type="Proteomes" id="UP000244855"/>
    </source>
</evidence>
<dbReference type="AlphaFoldDB" id="A0A2V1DTN5"/>
<protein>
    <recommendedName>
        <fullName evidence="4">Secreted protein</fullName>
    </recommendedName>
</protein>
<sequence>MKCYTLFFFFFLFPFFFFFHLSAREDLNTDQYFLSSLIPKCQFYLSLHLHLPISPSLPIPLFSLPFPNKELQI</sequence>
<accession>A0A2V1DTN5</accession>
<reference evidence="2 3" key="1">
    <citation type="journal article" date="2018" name="Sci. Rep.">
        <title>Comparative genomics provides insights into the lifestyle and reveals functional heterogeneity of dark septate endophytic fungi.</title>
        <authorList>
            <person name="Knapp D.G."/>
            <person name="Nemeth J.B."/>
            <person name="Barry K."/>
            <person name="Hainaut M."/>
            <person name="Henrissat B."/>
            <person name="Johnson J."/>
            <person name="Kuo A."/>
            <person name="Lim J.H.P."/>
            <person name="Lipzen A."/>
            <person name="Nolan M."/>
            <person name="Ohm R.A."/>
            <person name="Tamas L."/>
            <person name="Grigoriev I.V."/>
            <person name="Spatafora J.W."/>
            <person name="Nagy L.G."/>
            <person name="Kovacs G.M."/>
        </authorList>
    </citation>
    <scope>NUCLEOTIDE SEQUENCE [LARGE SCALE GENOMIC DNA]</scope>
    <source>
        <strain evidence="2 3">DSE2036</strain>
    </source>
</reference>
<evidence type="ECO:0000313" key="2">
    <source>
        <dbReference type="EMBL" id="PVI01501.1"/>
    </source>
</evidence>
<dbReference type="EMBL" id="KZ805356">
    <property type="protein sequence ID" value="PVI01501.1"/>
    <property type="molecule type" value="Genomic_DNA"/>
</dbReference>
<evidence type="ECO:0008006" key="4">
    <source>
        <dbReference type="Google" id="ProtNLM"/>
    </source>
</evidence>
<evidence type="ECO:0000256" key="1">
    <source>
        <dbReference type="SAM" id="SignalP"/>
    </source>
</evidence>
<feature type="chain" id="PRO_5015853020" description="Secreted protein" evidence="1">
    <location>
        <begin position="24"/>
        <end position="73"/>
    </location>
</feature>
<keyword evidence="1" id="KW-0732">Signal</keyword>